<comment type="caution">
    <text evidence="1">The sequence shown here is derived from an EMBL/GenBank/DDBJ whole genome shotgun (WGS) entry which is preliminary data.</text>
</comment>
<organism evidence="1">
    <name type="scientific">marine sediment metagenome</name>
    <dbReference type="NCBI Taxonomy" id="412755"/>
    <lineage>
        <taxon>unclassified sequences</taxon>
        <taxon>metagenomes</taxon>
        <taxon>ecological metagenomes</taxon>
    </lineage>
</organism>
<dbReference type="AlphaFoldDB" id="X1QYL6"/>
<gene>
    <name evidence="1" type="ORF">S12H4_00795</name>
</gene>
<dbReference type="EMBL" id="BARW01000124">
    <property type="protein sequence ID" value="GAI59906.1"/>
    <property type="molecule type" value="Genomic_DNA"/>
</dbReference>
<proteinExistence type="predicted"/>
<evidence type="ECO:0000313" key="1">
    <source>
        <dbReference type="EMBL" id="GAI59906.1"/>
    </source>
</evidence>
<name>X1QYL6_9ZZZZ</name>
<reference evidence="1" key="1">
    <citation type="journal article" date="2014" name="Front. Microbiol.">
        <title>High frequency of phylogenetically diverse reductive dehalogenase-homologous genes in deep subseafloor sedimentary metagenomes.</title>
        <authorList>
            <person name="Kawai M."/>
            <person name="Futagami T."/>
            <person name="Toyoda A."/>
            <person name="Takaki Y."/>
            <person name="Nishi S."/>
            <person name="Hori S."/>
            <person name="Arai W."/>
            <person name="Tsubouchi T."/>
            <person name="Morono Y."/>
            <person name="Uchiyama I."/>
            <person name="Ito T."/>
            <person name="Fujiyama A."/>
            <person name="Inagaki F."/>
            <person name="Takami H."/>
        </authorList>
    </citation>
    <scope>NUCLEOTIDE SEQUENCE</scope>
    <source>
        <strain evidence="1">Expedition CK06-06</strain>
    </source>
</reference>
<accession>X1QYL6</accession>
<protein>
    <submittedName>
        <fullName evidence="1">Uncharacterized protein</fullName>
    </submittedName>
</protein>
<sequence>METFIGKGNSYLRRNSYVVSGSTKSSYCAILATAKIDYNFTLVHFTFAPGQLR</sequence>